<organism evidence="2 3">
    <name type="scientific">Liparis tanakae</name>
    <name type="common">Tanaka's snailfish</name>
    <dbReference type="NCBI Taxonomy" id="230148"/>
    <lineage>
        <taxon>Eukaryota</taxon>
        <taxon>Metazoa</taxon>
        <taxon>Chordata</taxon>
        <taxon>Craniata</taxon>
        <taxon>Vertebrata</taxon>
        <taxon>Euteleostomi</taxon>
        <taxon>Actinopterygii</taxon>
        <taxon>Neopterygii</taxon>
        <taxon>Teleostei</taxon>
        <taxon>Neoteleostei</taxon>
        <taxon>Acanthomorphata</taxon>
        <taxon>Eupercaria</taxon>
        <taxon>Perciformes</taxon>
        <taxon>Cottioidei</taxon>
        <taxon>Cottales</taxon>
        <taxon>Liparidae</taxon>
        <taxon>Liparis</taxon>
    </lineage>
</organism>
<protein>
    <submittedName>
        <fullName evidence="2">Uncharacterized protein</fullName>
    </submittedName>
</protein>
<sequence length="146" mass="15047">METLCSIGHAWGAPRGAEGGRLPFQRARGVCVLPLLIPISRETGARRARDRRDGGHCFDGTAEEATVGGPLPERAHPASPVVLEDAPAAATETSRKSSSGFGRQGAAEGLDLLGDEGGGGYVGVAEIADLLEGLARGRQRIHVKGG</sequence>
<evidence type="ECO:0000313" key="2">
    <source>
        <dbReference type="EMBL" id="TNN67608.1"/>
    </source>
</evidence>
<proteinExistence type="predicted"/>
<dbReference type="Proteomes" id="UP000314294">
    <property type="component" value="Unassembled WGS sequence"/>
</dbReference>
<feature type="compositionally biased region" description="Basic and acidic residues" evidence="1">
    <location>
        <begin position="43"/>
        <end position="56"/>
    </location>
</feature>
<feature type="region of interest" description="Disordered" evidence="1">
    <location>
        <begin position="43"/>
        <end position="109"/>
    </location>
</feature>
<evidence type="ECO:0000313" key="3">
    <source>
        <dbReference type="Proteomes" id="UP000314294"/>
    </source>
</evidence>
<evidence type="ECO:0000256" key="1">
    <source>
        <dbReference type="SAM" id="MobiDB-lite"/>
    </source>
</evidence>
<keyword evidence="3" id="KW-1185">Reference proteome</keyword>
<reference evidence="2 3" key="1">
    <citation type="submission" date="2019-03" db="EMBL/GenBank/DDBJ databases">
        <title>First draft genome of Liparis tanakae, snailfish: a comprehensive survey of snailfish specific genes.</title>
        <authorList>
            <person name="Kim W."/>
            <person name="Song I."/>
            <person name="Jeong J.-H."/>
            <person name="Kim D."/>
            <person name="Kim S."/>
            <person name="Ryu S."/>
            <person name="Song J.Y."/>
            <person name="Lee S.K."/>
        </authorList>
    </citation>
    <scope>NUCLEOTIDE SEQUENCE [LARGE SCALE GENOMIC DNA]</scope>
    <source>
        <tissue evidence="2">Muscle</tissue>
    </source>
</reference>
<name>A0A4Z2HP67_9TELE</name>
<dbReference type="EMBL" id="SRLO01000201">
    <property type="protein sequence ID" value="TNN67608.1"/>
    <property type="molecule type" value="Genomic_DNA"/>
</dbReference>
<accession>A0A4Z2HP67</accession>
<dbReference type="AlphaFoldDB" id="A0A4Z2HP67"/>
<gene>
    <name evidence="2" type="ORF">EYF80_022177</name>
</gene>
<comment type="caution">
    <text evidence="2">The sequence shown here is derived from an EMBL/GenBank/DDBJ whole genome shotgun (WGS) entry which is preliminary data.</text>
</comment>